<evidence type="ECO:0008006" key="5">
    <source>
        <dbReference type="Google" id="ProtNLM"/>
    </source>
</evidence>
<accession>A0ABQ2MJF3</accession>
<protein>
    <recommendedName>
        <fullName evidence="5">Lipoprotein</fullName>
    </recommendedName>
</protein>
<organism evidence="3 4">
    <name type="scientific">Streptomyces daqingensis</name>
    <dbReference type="NCBI Taxonomy" id="1472640"/>
    <lineage>
        <taxon>Bacteria</taxon>
        <taxon>Bacillati</taxon>
        <taxon>Actinomycetota</taxon>
        <taxon>Actinomycetes</taxon>
        <taxon>Kitasatosporales</taxon>
        <taxon>Streptomycetaceae</taxon>
        <taxon>Streptomyces</taxon>
    </lineage>
</organism>
<feature type="signal peptide" evidence="2">
    <location>
        <begin position="1"/>
        <end position="29"/>
    </location>
</feature>
<evidence type="ECO:0000313" key="4">
    <source>
        <dbReference type="Proteomes" id="UP000631535"/>
    </source>
</evidence>
<evidence type="ECO:0000256" key="2">
    <source>
        <dbReference type="SAM" id="SignalP"/>
    </source>
</evidence>
<dbReference type="Proteomes" id="UP000631535">
    <property type="component" value="Unassembled WGS sequence"/>
</dbReference>
<sequence length="203" mass="21827">MEIRKAHKAGLAVLAALGLLAAGYGTASAGTGPHPAEAGGLGAGAGPKEERPAAADDDFQSTLELSDGRKVHVRLVEGTGAQERHTTAGSEKWSEWQTLYETESDRCQGVDLQEKDGTVSLIADFGRFCYDGEPPTESLAGVGTEDLTDWDIELTEDFDGWQDSSITGEGSKVLFVYNSDFGLYTMRWNRGEGFSEIVETEKE</sequence>
<name>A0ABQ2MJF3_9ACTN</name>
<keyword evidence="4" id="KW-1185">Reference proteome</keyword>
<gene>
    <name evidence="3" type="ORF">GCM10012287_38080</name>
</gene>
<feature type="region of interest" description="Disordered" evidence="1">
    <location>
        <begin position="35"/>
        <end position="57"/>
    </location>
</feature>
<reference evidence="4" key="1">
    <citation type="journal article" date="2019" name="Int. J. Syst. Evol. Microbiol.">
        <title>The Global Catalogue of Microorganisms (GCM) 10K type strain sequencing project: providing services to taxonomists for standard genome sequencing and annotation.</title>
        <authorList>
            <consortium name="The Broad Institute Genomics Platform"/>
            <consortium name="The Broad Institute Genome Sequencing Center for Infectious Disease"/>
            <person name="Wu L."/>
            <person name="Ma J."/>
        </authorList>
    </citation>
    <scope>NUCLEOTIDE SEQUENCE [LARGE SCALE GENOMIC DNA]</scope>
    <source>
        <strain evidence="4">CGMCC 4.7178</strain>
    </source>
</reference>
<feature type="chain" id="PRO_5045079582" description="Lipoprotein" evidence="2">
    <location>
        <begin position="30"/>
        <end position="203"/>
    </location>
</feature>
<dbReference type="RefSeq" id="WP_189038377.1">
    <property type="nucleotide sequence ID" value="NZ_BMMP01000012.1"/>
</dbReference>
<proteinExistence type="predicted"/>
<keyword evidence="2" id="KW-0732">Signal</keyword>
<comment type="caution">
    <text evidence="3">The sequence shown here is derived from an EMBL/GenBank/DDBJ whole genome shotgun (WGS) entry which is preliminary data.</text>
</comment>
<evidence type="ECO:0000313" key="3">
    <source>
        <dbReference type="EMBL" id="GGO52841.1"/>
    </source>
</evidence>
<dbReference type="EMBL" id="BMMP01000012">
    <property type="protein sequence ID" value="GGO52841.1"/>
    <property type="molecule type" value="Genomic_DNA"/>
</dbReference>
<evidence type="ECO:0000256" key="1">
    <source>
        <dbReference type="SAM" id="MobiDB-lite"/>
    </source>
</evidence>